<dbReference type="NCBIfam" id="TIGR00369">
    <property type="entry name" value="unchar_dom_1"/>
    <property type="match status" value="1"/>
</dbReference>
<evidence type="ECO:0000256" key="2">
    <source>
        <dbReference type="ARBA" id="ARBA00022801"/>
    </source>
</evidence>
<keyword evidence="5" id="KW-1185">Reference proteome</keyword>
<reference evidence="4" key="1">
    <citation type="journal article" date="2021" name="Front. Microbiol.">
        <title>Comprehensive Comparative Genomics and Phenotyping of Methylobacterium Species.</title>
        <authorList>
            <person name="Alessa O."/>
            <person name="Ogura Y."/>
            <person name="Fujitani Y."/>
            <person name="Takami H."/>
            <person name="Hayashi T."/>
            <person name="Sahin N."/>
            <person name="Tani A."/>
        </authorList>
    </citation>
    <scope>NUCLEOTIDE SEQUENCE</scope>
    <source>
        <strain evidence="4">DSM 23632</strain>
    </source>
</reference>
<evidence type="ECO:0000256" key="1">
    <source>
        <dbReference type="ARBA" id="ARBA00008324"/>
    </source>
</evidence>
<reference evidence="4" key="2">
    <citation type="submission" date="2021-08" db="EMBL/GenBank/DDBJ databases">
        <authorList>
            <person name="Tani A."/>
            <person name="Ola A."/>
            <person name="Ogura Y."/>
            <person name="Katsura K."/>
            <person name="Hayashi T."/>
        </authorList>
    </citation>
    <scope>NUCLEOTIDE SEQUENCE</scope>
    <source>
        <strain evidence="4">DSM 23632</strain>
    </source>
</reference>
<dbReference type="Pfam" id="PF03061">
    <property type="entry name" value="4HBT"/>
    <property type="match status" value="1"/>
</dbReference>
<accession>A0ABQ4U229</accession>
<evidence type="ECO:0000259" key="3">
    <source>
        <dbReference type="Pfam" id="PF03061"/>
    </source>
</evidence>
<dbReference type="InterPro" id="IPR003736">
    <property type="entry name" value="PAAI_dom"/>
</dbReference>
<keyword evidence="2" id="KW-0378">Hydrolase</keyword>
<dbReference type="CDD" id="cd03443">
    <property type="entry name" value="PaaI_thioesterase"/>
    <property type="match status" value="1"/>
</dbReference>
<dbReference type="Proteomes" id="UP001055057">
    <property type="component" value="Unassembled WGS sequence"/>
</dbReference>
<protein>
    <recommendedName>
        <fullName evidence="3">Thioesterase domain-containing protein</fullName>
    </recommendedName>
</protein>
<dbReference type="PANTHER" id="PTHR21660:SF1">
    <property type="entry name" value="ACYL-COENZYME A THIOESTERASE 13"/>
    <property type="match status" value="1"/>
</dbReference>
<dbReference type="PANTHER" id="PTHR21660">
    <property type="entry name" value="THIOESTERASE SUPERFAMILY MEMBER-RELATED"/>
    <property type="match status" value="1"/>
</dbReference>
<dbReference type="EMBL" id="BPRB01000221">
    <property type="protein sequence ID" value="GJE61516.1"/>
    <property type="molecule type" value="Genomic_DNA"/>
</dbReference>
<comment type="similarity">
    <text evidence="1">Belongs to the thioesterase PaaI family.</text>
</comment>
<dbReference type="SUPFAM" id="SSF54637">
    <property type="entry name" value="Thioesterase/thiol ester dehydrase-isomerase"/>
    <property type="match status" value="1"/>
</dbReference>
<gene>
    <name evidence="4" type="ORF">MPOCJGCO_3638</name>
</gene>
<sequence length="158" mass="16895">MDEPETGLPEADLPQESLAAQGAAMLARATAEDRQVFGSFFLSRLLGFSVAYEAERCIVSFEAAPPLFNPQGTLHGGVLATALDVSMGHLLQHLDGAGTTLEMKIQFLAPVISGSTRCEASFLRRGRSVSFLQSQAFRSDGQLAAHATATWKLLRKGS</sequence>
<feature type="domain" description="Thioesterase" evidence="3">
    <location>
        <begin position="71"/>
        <end position="144"/>
    </location>
</feature>
<dbReference type="InterPro" id="IPR029069">
    <property type="entry name" value="HotDog_dom_sf"/>
</dbReference>
<comment type="caution">
    <text evidence="4">The sequence shown here is derived from an EMBL/GenBank/DDBJ whole genome shotgun (WGS) entry which is preliminary data.</text>
</comment>
<evidence type="ECO:0000313" key="5">
    <source>
        <dbReference type="Proteomes" id="UP001055057"/>
    </source>
</evidence>
<dbReference type="InterPro" id="IPR039298">
    <property type="entry name" value="ACOT13"/>
</dbReference>
<evidence type="ECO:0000313" key="4">
    <source>
        <dbReference type="EMBL" id="GJE61516.1"/>
    </source>
</evidence>
<dbReference type="InterPro" id="IPR006683">
    <property type="entry name" value="Thioestr_dom"/>
</dbReference>
<name>A0ABQ4U229_9HYPH</name>
<dbReference type="Gene3D" id="3.10.129.10">
    <property type="entry name" value="Hotdog Thioesterase"/>
    <property type="match status" value="1"/>
</dbReference>
<organism evidence="4 5">
    <name type="scientific">Methylobacterium trifolii</name>
    <dbReference type="NCBI Taxonomy" id="1003092"/>
    <lineage>
        <taxon>Bacteria</taxon>
        <taxon>Pseudomonadati</taxon>
        <taxon>Pseudomonadota</taxon>
        <taxon>Alphaproteobacteria</taxon>
        <taxon>Hyphomicrobiales</taxon>
        <taxon>Methylobacteriaceae</taxon>
        <taxon>Methylobacterium</taxon>
    </lineage>
</organism>
<proteinExistence type="inferred from homology"/>